<dbReference type="GO" id="GO:0005634">
    <property type="term" value="C:nucleus"/>
    <property type="evidence" value="ECO:0007669"/>
    <property type="project" value="UniProtKB-SubCell"/>
</dbReference>
<dbReference type="GO" id="GO:0050832">
    <property type="term" value="P:defense response to fungus"/>
    <property type="evidence" value="ECO:0007669"/>
    <property type="project" value="InterPro"/>
</dbReference>
<dbReference type="EMBL" id="CM000780">
    <property type="protein sequence ID" value="AQK58310.1"/>
    <property type="molecule type" value="Genomic_DNA"/>
</dbReference>
<dbReference type="IntAct" id="A0A1D6QKR8">
    <property type="interactions" value="6"/>
</dbReference>
<dbReference type="Gene3D" id="1.10.1240.40">
    <property type="entry name" value="ENT domain"/>
    <property type="match status" value="1"/>
</dbReference>
<proteinExistence type="predicted"/>
<dbReference type="PROSITE" id="PS51138">
    <property type="entry name" value="ENT"/>
    <property type="match status" value="1"/>
</dbReference>
<dbReference type="InParanoid" id="A0A1D6QKR8"/>
<dbReference type="PANTHER" id="PTHR33432">
    <property type="entry name" value="PROTEIN EMSY-LIKE 4"/>
    <property type="match status" value="1"/>
</dbReference>
<dbReference type="Pfam" id="PF03735">
    <property type="entry name" value="ENT"/>
    <property type="match status" value="1"/>
</dbReference>
<evidence type="ECO:0000256" key="2">
    <source>
        <dbReference type="ARBA" id="ARBA00023242"/>
    </source>
</evidence>
<keyword evidence="2" id="KW-0539">Nucleus</keyword>
<gene>
    <name evidence="3" type="ORF">ZEAMMB73_Zm00001d052893</name>
</gene>
<reference evidence="3" key="1">
    <citation type="submission" date="2015-12" db="EMBL/GenBank/DDBJ databases">
        <title>Update maize B73 reference genome by single molecule sequencing technologies.</title>
        <authorList>
            <consortium name="Maize Genome Sequencing Project"/>
            <person name="Ware D."/>
        </authorList>
    </citation>
    <scope>NUCLEOTIDE SEQUENCE</scope>
    <source>
        <tissue evidence="3">Seedling</tissue>
    </source>
</reference>
<evidence type="ECO:0000256" key="1">
    <source>
        <dbReference type="ARBA" id="ARBA00004123"/>
    </source>
</evidence>
<dbReference type="SMART" id="SM01191">
    <property type="entry name" value="ENT"/>
    <property type="match status" value="1"/>
</dbReference>
<dbReference type="InterPro" id="IPR033485">
    <property type="entry name" value="EMSY-LIKE_plant"/>
</dbReference>
<name>A0A1D6QKR8_MAIZE</name>
<comment type="subcellular location">
    <subcellularLocation>
        <location evidence="1">Nucleus</location>
    </subcellularLocation>
</comment>
<sequence>MEHRAFDCSGSDDDLPPTYQIRVPRMHFSGNRRQLAGPFSQPRPHNKLDSDIHQIEQQAYTGVLRAFKMQSDALTWEKESLITELRRELKVSDVEHRMLLNMVNEEEAIHRIRQSRQGCGMQSSLPYNSVVDHNLGPIKRQKKSHPIYSLPVDPHSPSMPLKALVDNKIYTVVSVACFVSHWQLKSSPPPTAPRQLAPENIRRGSAYQTLPHQGGWLASDGATKGMDGRSGRYHTNEYYASHNDMGLLNFNRTDIPDTETLVKKVERVLSRPDVYAIERAKELLIGQEQSLLDAIAKLDEASDHESGEGLCIDKGTLL</sequence>
<dbReference type="ExpressionAtlas" id="A0A1D6QKR8">
    <property type="expression patterns" value="baseline and differential"/>
</dbReference>
<dbReference type="InterPro" id="IPR005491">
    <property type="entry name" value="ENT_dom"/>
</dbReference>
<accession>A0A1D6QKR8</accession>
<protein>
    <submittedName>
        <fullName evidence="3">Protein EMSY-LIKE 4</fullName>
    </submittedName>
</protein>
<dbReference type="SMR" id="A0A1D6QKR8"/>
<dbReference type="FunCoup" id="A0A1D6QKR8">
    <property type="interactions" value="5"/>
</dbReference>
<dbReference type="AlphaFoldDB" id="A0A1D6QKR8"/>
<organism evidence="3">
    <name type="scientific">Zea mays</name>
    <name type="common">Maize</name>
    <dbReference type="NCBI Taxonomy" id="4577"/>
    <lineage>
        <taxon>Eukaryota</taxon>
        <taxon>Viridiplantae</taxon>
        <taxon>Streptophyta</taxon>
        <taxon>Embryophyta</taxon>
        <taxon>Tracheophyta</taxon>
        <taxon>Spermatophyta</taxon>
        <taxon>Magnoliopsida</taxon>
        <taxon>Liliopsida</taxon>
        <taxon>Poales</taxon>
        <taxon>Poaceae</taxon>
        <taxon>PACMAD clade</taxon>
        <taxon>Panicoideae</taxon>
        <taxon>Andropogonodae</taxon>
        <taxon>Andropogoneae</taxon>
        <taxon>Tripsacinae</taxon>
        <taxon>Zea</taxon>
    </lineage>
</organism>
<dbReference type="InterPro" id="IPR036142">
    <property type="entry name" value="ENT_dom-like_sf"/>
</dbReference>
<dbReference type="PANTHER" id="PTHR33432:SF4">
    <property type="entry name" value="OS08G0510500 PROTEIN"/>
    <property type="match status" value="1"/>
</dbReference>
<evidence type="ECO:0000313" key="3">
    <source>
        <dbReference type="EMBL" id="AQK58310.1"/>
    </source>
</evidence>
<dbReference type="SUPFAM" id="SSF158639">
    <property type="entry name" value="ENT-like"/>
    <property type="match status" value="1"/>
</dbReference>